<proteinExistence type="predicted"/>
<dbReference type="EMBL" id="BLLF01004693">
    <property type="protein sequence ID" value="GFH30080.1"/>
    <property type="molecule type" value="Genomic_DNA"/>
</dbReference>
<gene>
    <name evidence="1" type="ORF">HaLaN_28862</name>
</gene>
<feature type="non-terminal residue" evidence="1">
    <location>
        <position position="1"/>
    </location>
</feature>
<dbReference type="AlphaFoldDB" id="A0A6A0AB75"/>
<organism evidence="1 2">
    <name type="scientific">Haematococcus lacustris</name>
    <name type="common">Green alga</name>
    <name type="synonym">Haematococcus pluvialis</name>
    <dbReference type="NCBI Taxonomy" id="44745"/>
    <lineage>
        <taxon>Eukaryota</taxon>
        <taxon>Viridiplantae</taxon>
        <taxon>Chlorophyta</taxon>
        <taxon>core chlorophytes</taxon>
        <taxon>Chlorophyceae</taxon>
        <taxon>CS clade</taxon>
        <taxon>Chlamydomonadales</taxon>
        <taxon>Haematococcaceae</taxon>
        <taxon>Haematococcus</taxon>
    </lineage>
</organism>
<evidence type="ECO:0000313" key="1">
    <source>
        <dbReference type="EMBL" id="GFH30080.1"/>
    </source>
</evidence>
<sequence>LVNLRLIAHRGHLQSLHVCHRVTLCELHQLTCPTCRPAITHTMTLTAPVLVQTLKDLCIRVVAASFENNPQFGPLSEKYIKKVTSVLPLDLPLELVG</sequence>
<reference evidence="1 2" key="1">
    <citation type="submission" date="2020-02" db="EMBL/GenBank/DDBJ databases">
        <title>Draft genome sequence of Haematococcus lacustris strain NIES-144.</title>
        <authorList>
            <person name="Morimoto D."/>
            <person name="Nakagawa S."/>
            <person name="Yoshida T."/>
            <person name="Sawayama S."/>
        </authorList>
    </citation>
    <scope>NUCLEOTIDE SEQUENCE [LARGE SCALE GENOMIC DNA]</scope>
    <source>
        <strain evidence="1 2">NIES-144</strain>
    </source>
</reference>
<accession>A0A6A0AB75</accession>
<name>A0A6A0AB75_HAELA</name>
<dbReference type="Proteomes" id="UP000485058">
    <property type="component" value="Unassembled WGS sequence"/>
</dbReference>
<evidence type="ECO:0000313" key="2">
    <source>
        <dbReference type="Proteomes" id="UP000485058"/>
    </source>
</evidence>
<keyword evidence="2" id="KW-1185">Reference proteome</keyword>
<feature type="non-terminal residue" evidence="1">
    <location>
        <position position="97"/>
    </location>
</feature>
<comment type="caution">
    <text evidence="1">The sequence shown here is derived from an EMBL/GenBank/DDBJ whole genome shotgun (WGS) entry which is preliminary data.</text>
</comment>
<protein>
    <submittedName>
        <fullName evidence="1">Uncharacterized protein</fullName>
    </submittedName>
</protein>